<proteinExistence type="predicted"/>
<feature type="compositionally biased region" description="Polar residues" evidence="1">
    <location>
        <begin position="122"/>
        <end position="136"/>
    </location>
</feature>
<gene>
    <name evidence="2" type="ORF">FVE85_8608</name>
</gene>
<keyword evidence="3" id="KW-1185">Reference proteome</keyword>
<feature type="compositionally biased region" description="Low complexity" evidence="1">
    <location>
        <begin position="109"/>
        <end position="121"/>
    </location>
</feature>
<evidence type="ECO:0000313" key="3">
    <source>
        <dbReference type="Proteomes" id="UP000324585"/>
    </source>
</evidence>
<protein>
    <submittedName>
        <fullName evidence="2">Uncharacterized protein</fullName>
    </submittedName>
</protein>
<evidence type="ECO:0000313" key="2">
    <source>
        <dbReference type="EMBL" id="KAA8493163.1"/>
    </source>
</evidence>
<feature type="compositionally biased region" description="Polar residues" evidence="1">
    <location>
        <begin position="67"/>
        <end position="77"/>
    </location>
</feature>
<reference evidence="3" key="1">
    <citation type="journal article" date="2019" name="Nat. Commun.">
        <title>Expansion of phycobilisome linker gene families in mesophilic red algae.</title>
        <authorList>
            <person name="Lee J."/>
            <person name="Kim D."/>
            <person name="Bhattacharya D."/>
            <person name="Yoon H.S."/>
        </authorList>
    </citation>
    <scope>NUCLEOTIDE SEQUENCE [LARGE SCALE GENOMIC DNA]</scope>
    <source>
        <strain evidence="3">CCMP 1328</strain>
    </source>
</reference>
<feature type="region of interest" description="Disordered" evidence="1">
    <location>
        <begin position="165"/>
        <end position="196"/>
    </location>
</feature>
<dbReference type="EMBL" id="VRMN01000007">
    <property type="protein sequence ID" value="KAA8493163.1"/>
    <property type="molecule type" value="Genomic_DNA"/>
</dbReference>
<accession>A0A5J4YQV5</accession>
<feature type="region of interest" description="Disordered" evidence="1">
    <location>
        <begin position="58"/>
        <end position="79"/>
    </location>
</feature>
<dbReference type="AlphaFoldDB" id="A0A5J4YQV5"/>
<comment type="caution">
    <text evidence="2">The sequence shown here is derived from an EMBL/GenBank/DDBJ whole genome shotgun (WGS) entry which is preliminary data.</text>
</comment>
<feature type="region of interest" description="Disordered" evidence="1">
    <location>
        <begin position="109"/>
        <end position="138"/>
    </location>
</feature>
<dbReference type="Proteomes" id="UP000324585">
    <property type="component" value="Unassembled WGS sequence"/>
</dbReference>
<name>A0A5J4YQV5_PORPP</name>
<evidence type="ECO:0000256" key="1">
    <source>
        <dbReference type="SAM" id="MobiDB-lite"/>
    </source>
</evidence>
<sequence length="196" mass="21336">MVDRAATLSRQSTSSDFDMEAELEFGEPGEMVFGEDLEETSFSMRQWKRMQIAEELKNQRIGRRHVSPSNQTASPRTPRTFGIDVRCSLNLSAPGHSVSWVNWNARRSTSSHSVGSNVSSRARSGNVSLSSGNSKFSSTASLSAAQATSLDKEAFRKRAEIIDRVGVSTGPSANASRMHVPAFLPGPKSKKSHAHP</sequence>
<organism evidence="2 3">
    <name type="scientific">Porphyridium purpureum</name>
    <name type="common">Red alga</name>
    <name type="synonym">Porphyridium cruentum</name>
    <dbReference type="NCBI Taxonomy" id="35688"/>
    <lineage>
        <taxon>Eukaryota</taxon>
        <taxon>Rhodophyta</taxon>
        <taxon>Bangiophyceae</taxon>
        <taxon>Porphyridiales</taxon>
        <taxon>Porphyridiaceae</taxon>
        <taxon>Porphyridium</taxon>
    </lineage>
</organism>